<feature type="region of interest" description="Disordered" evidence="1">
    <location>
        <begin position="250"/>
        <end position="283"/>
    </location>
</feature>
<keyword evidence="3" id="KW-1185">Reference proteome</keyword>
<feature type="region of interest" description="Disordered" evidence="1">
    <location>
        <begin position="51"/>
        <end position="129"/>
    </location>
</feature>
<dbReference type="AlphaFoldDB" id="A0A7G3ZEK3"/>
<dbReference type="Proteomes" id="UP000515788">
    <property type="component" value="Chromosome 3"/>
</dbReference>
<dbReference type="EMBL" id="CP059248">
    <property type="protein sequence ID" value="QLL31939.1"/>
    <property type="molecule type" value="Genomic_DNA"/>
</dbReference>
<feature type="region of interest" description="Disordered" evidence="1">
    <location>
        <begin position="311"/>
        <end position="352"/>
    </location>
</feature>
<dbReference type="KEGG" id="tgb:HG536_0C01060"/>
<reference evidence="2 3" key="1">
    <citation type="submission" date="2020-06" db="EMBL/GenBank/DDBJ databases">
        <title>The yeast mating-type switching endonuclease HO is a domesticated member of an unorthodox homing genetic element family.</title>
        <authorList>
            <person name="Coughlan A.Y."/>
            <person name="Lombardi L."/>
            <person name="Braun-Galleani S."/>
            <person name="Martos A.R."/>
            <person name="Galeote V."/>
            <person name="Bigey F."/>
            <person name="Dequin S."/>
            <person name="Byrne K.P."/>
            <person name="Wolfe K.H."/>
        </authorList>
    </citation>
    <scope>NUCLEOTIDE SEQUENCE [LARGE SCALE GENOMIC DNA]</scope>
    <source>
        <strain evidence="2 3">CBS764</strain>
    </source>
</reference>
<gene>
    <name evidence="2" type="ORF">HG536_0C01060</name>
</gene>
<feature type="compositionally biased region" description="Basic and acidic residues" evidence="1">
    <location>
        <begin position="330"/>
        <end position="351"/>
    </location>
</feature>
<dbReference type="GeneID" id="59325076"/>
<protein>
    <submittedName>
        <fullName evidence="2">Uncharacterized protein</fullName>
    </submittedName>
</protein>
<sequence length="373" mass="41261">MNTSSTEYRTEALKLILFAERTEWAAKHGKLNDQSKSLIDNGVNKKAIHTQMFKGSEFTRTRDAGTSAANAKRQPERHTGKTSPKKPLKSESKSDNVNPGKLQGRQRPRIDARETQSKSTNEVSNDRSEISFHLQPLKKVLNNSGAQLNSTGCDWRPASPSQTSLNPGKVDLIASAQQSTSLINTLLGGSSAYSLPEFGFMRLPDLLNLQKPHTDLLIGRSTSSRLIPGPYNPSSASYNYIPSVAATATEGRSIPPQPNSSYNNGYITSSNNYPSGTLQQESSQEQLNNAVCFEQGRTTFKAPVPIVKNQTLPKSKQSIQKNKSKQAFEPSKHENAQTKTALKPDRLGYRDKVRKKKLKSLKRMNTIAKKYKL</sequence>
<dbReference type="OrthoDB" id="10496395at2759"/>
<accession>A0A7G3ZEK3</accession>
<name>A0A7G3ZEK3_9SACH</name>
<evidence type="ECO:0000313" key="2">
    <source>
        <dbReference type="EMBL" id="QLL31939.1"/>
    </source>
</evidence>
<feature type="compositionally biased region" description="Polar residues" evidence="1">
    <location>
        <begin position="259"/>
        <end position="283"/>
    </location>
</feature>
<evidence type="ECO:0000313" key="3">
    <source>
        <dbReference type="Proteomes" id="UP000515788"/>
    </source>
</evidence>
<organism evidence="2 3">
    <name type="scientific">Torulaspora globosa</name>
    <dbReference type="NCBI Taxonomy" id="48254"/>
    <lineage>
        <taxon>Eukaryota</taxon>
        <taxon>Fungi</taxon>
        <taxon>Dikarya</taxon>
        <taxon>Ascomycota</taxon>
        <taxon>Saccharomycotina</taxon>
        <taxon>Saccharomycetes</taxon>
        <taxon>Saccharomycetales</taxon>
        <taxon>Saccharomycetaceae</taxon>
        <taxon>Torulaspora</taxon>
    </lineage>
</organism>
<proteinExistence type="predicted"/>
<evidence type="ECO:0000256" key="1">
    <source>
        <dbReference type="SAM" id="MobiDB-lite"/>
    </source>
</evidence>
<dbReference type="RefSeq" id="XP_037138614.1">
    <property type="nucleotide sequence ID" value="XM_037282719.1"/>
</dbReference>